<dbReference type="STRING" id="91604.ID47_09635"/>
<dbReference type="RefSeq" id="WP_038465770.1">
    <property type="nucleotide sequence ID" value="NZ_CP008941.1"/>
</dbReference>
<dbReference type="Proteomes" id="UP000028926">
    <property type="component" value="Chromosome"/>
</dbReference>
<dbReference type="SUPFAM" id="SSF46785">
    <property type="entry name" value="Winged helix' DNA-binding domain"/>
    <property type="match status" value="1"/>
</dbReference>
<dbReference type="InterPro" id="IPR036390">
    <property type="entry name" value="WH_DNA-bd_sf"/>
</dbReference>
<name>A0A077B1Y0_9PROT</name>
<gene>
    <name evidence="1" type="ORF">ID47_09635</name>
</gene>
<dbReference type="OrthoDB" id="8537236at2"/>
<dbReference type="Gene3D" id="1.10.10.10">
    <property type="entry name" value="Winged helix-like DNA-binding domain superfamily/Winged helix DNA-binding domain"/>
    <property type="match status" value="1"/>
</dbReference>
<keyword evidence="2" id="KW-1185">Reference proteome</keyword>
<accession>A0A077B1Y0</accession>
<dbReference type="InterPro" id="IPR036388">
    <property type="entry name" value="WH-like_DNA-bd_sf"/>
</dbReference>
<organism evidence="1 2">
    <name type="scientific">Candidatus Odyssella acanthamoebae</name>
    <dbReference type="NCBI Taxonomy" id="91604"/>
    <lineage>
        <taxon>Bacteria</taxon>
        <taxon>Pseudomonadati</taxon>
        <taxon>Pseudomonadota</taxon>
        <taxon>Alphaproteobacteria</taxon>
        <taxon>Holosporales</taxon>
        <taxon>Candidatus Paracaedibacteraceae</taxon>
        <taxon>Candidatus Odyssella</taxon>
    </lineage>
</organism>
<evidence type="ECO:0000313" key="1">
    <source>
        <dbReference type="EMBL" id="AIK96930.1"/>
    </source>
</evidence>
<sequence>MAAFQETREDTEQKVFVHLLSEIERNPTFTQRNLARELNIALGLMNQYLKRFIAKGWLRAAQVSPRRIKYFITPAGLKEKGSMVRDYLSRSLSFFRDARQQCEDVVTLCQHNQWTSVALVGHGDLSDIMMLVAQGSTLTLKIVGIKADFSNFDAVMITDILDPYGAYESLEKLIHPHHLITIPLLHITRAPKESLL</sequence>
<dbReference type="KEGG" id="paca:ID47_09635"/>
<dbReference type="Pfam" id="PF13412">
    <property type="entry name" value="HTH_24"/>
    <property type="match status" value="1"/>
</dbReference>
<dbReference type="HOGENOM" id="CLU_098264_0_0_5"/>
<reference evidence="1 2" key="1">
    <citation type="submission" date="2014-07" db="EMBL/GenBank/DDBJ databases">
        <title>Comparative genomic insights into amoeba endosymbionts belonging to the families of Holosporaceae and Candidatus Midichloriaceae within Rickettsiales.</title>
        <authorList>
            <person name="Wang Z."/>
            <person name="Wu M."/>
        </authorList>
    </citation>
    <scope>NUCLEOTIDE SEQUENCE [LARGE SCALE GENOMIC DNA]</scope>
    <source>
        <strain evidence="1">PRA3</strain>
    </source>
</reference>
<protein>
    <submittedName>
        <fullName evidence="1">Uncharacterized protein</fullName>
    </submittedName>
</protein>
<dbReference type="eggNOG" id="COG1846">
    <property type="taxonomic scope" value="Bacteria"/>
</dbReference>
<dbReference type="AlphaFoldDB" id="A0A077B1Y0"/>
<proteinExistence type="predicted"/>
<dbReference type="EMBL" id="CP008941">
    <property type="protein sequence ID" value="AIK96930.1"/>
    <property type="molecule type" value="Genomic_DNA"/>
</dbReference>
<evidence type="ECO:0000313" key="2">
    <source>
        <dbReference type="Proteomes" id="UP000028926"/>
    </source>
</evidence>